<gene>
    <name evidence="1" type="ORF">S01H1_27296</name>
</gene>
<dbReference type="EMBL" id="BARS01016607">
    <property type="protein sequence ID" value="GAF88758.1"/>
    <property type="molecule type" value="Genomic_DNA"/>
</dbReference>
<name>X0T5H1_9ZZZZ</name>
<protein>
    <submittedName>
        <fullName evidence="1">Uncharacterized protein</fullName>
    </submittedName>
</protein>
<accession>X0T5H1</accession>
<sequence>LPWRDIPYDEVADLPAEIDPAYVTLRAIEWNQDRLEKGFSPYSSNILAYILSGNTYAATQFIEDPIQRGKRKNRLEASPYFAVLQSLRGSDKTIHRIIDRLLGEEFTYIESITFDKDGGGEITYETPLLTEKGKSQVQSGQYINMELQ</sequence>
<proteinExistence type="predicted"/>
<evidence type="ECO:0000313" key="1">
    <source>
        <dbReference type="EMBL" id="GAF88758.1"/>
    </source>
</evidence>
<organism evidence="1">
    <name type="scientific">marine sediment metagenome</name>
    <dbReference type="NCBI Taxonomy" id="412755"/>
    <lineage>
        <taxon>unclassified sequences</taxon>
        <taxon>metagenomes</taxon>
        <taxon>ecological metagenomes</taxon>
    </lineage>
</organism>
<dbReference type="AlphaFoldDB" id="X0T5H1"/>
<comment type="caution">
    <text evidence="1">The sequence shown here is derived from an EMBL/GenBank/DDBJ whole genome shotgun (WGS) entry which is preliminary data.</text>
</comment>
<feature type="non-terminal residue" evidence="1">
    <location>
        <position position="1"/>
    </location>
</feature>
<reference evidence="1" key="1">
    <citation type="journal article" date="2014" name="Front. Microbiol.">
        <title>High frequency of phylogenetically diverse reductive dehalogenase-homologous genes in deep subseafloor sedimentary metagenomes.</title>
        <authorList>
            <person name="Kawai M."/>
            <person name="Futagami T."/>
            <person name="Toyoda A."/>
            <person name="Takaki Y."/>
            <person name="Nishi S."/>
            <person name="Hori S."/>
            <person name="Arai W."/>
            <person name="Tsubouchi T."/>
            <person name="Morono Y."/>
            <person name="Uchiyama I."/>
            <person name="Ito T."/>
            <person name="Fujiyama A."/>
            <person name="Inagaki F."/>
            <person name="Takami H."/>
        </authorList>
    </citation>
    <scope>NUCLEOTIDE SEQUENCE</scope>
    <source>
        <strain evidence="1">Expedition CK06-06</strain>
    </source>
</reference>